<gene>
    <name evidence="1" type="ORF">ECPE_LOCUS405</name>
</gene>
<protein>
    <submittedName>
        <fullName evidence="3">Retrotrans_gag domain-containing protein</fullName>
    </submittedName>
</protein>
<evidence type="ECO:0000313" key="3">
    <source>
        <dbReference type="WBParaSite" id="ECPE_0000040401-mRNA-1"/>
    </source>
</evidence>
<name>A0A183A0B9_9TREM</name>
<organism evidence="3">
    <name type="scientific">Echinostoma caproni</name>
    <dbReference type="NCBI Taxonomy" id="27848"/>
    <lineage>
        <taxon>Eukaryota</taxon>
        <taxon>Metazoa</taxon>
        <taxon>Spiralia</taxon>
        <taxon>Lophotrochozoa</taxon>
        <taxon>Platyhelminthes</taxon>
        <taxon>Trematoda</taxon>
        <taxon>Digenea</taxon>
        <taxon>Plagiorchiida</taxon>
        <taxon>Echinostomata</taxon>
        <taxon>Echinostomatoidea</taxon>
        <taxon>Echinostomatidae</taxon>
        <taxon>Echinostoma</taxon>
    </lineage>
</organism>
<dbReference type="Proteomes" id="UP000272942">
    <property type="component" value="Unassembled WGS sequence"/>
</dbReference>
<dbReference type="OrthoDB" id="6277121at2759"/>
<dbReference type="AlphaFoldDB" id="A0A183A0B9"/>
<reference evidence="1 2" key="2">
    <citation type="submission" date="2018-11" db="EMBL/GenBank/DDBJ databases">
        <authorList>
            <consortium name="Pathogen Informatics"/>
        </authorList>
    </citation>
    <scope>NUCLEOTIDE SEQUENCE [LARGE SCALE GENOMIC DNA]</scope>
    <source>
        <strain evidence="1 2">Egypt</strain>
    </source>
</reference>
<keyword evidence="2" id="KW-1185">Reference proteome</keyword>
<dbReference type="EMBL" id="UZAN01001290">
    <property type="protein sequence ID" value="VDP22282.1"/>
    <property type="molecule type" value="Genomic_DNA"/>
</dbReference>
<accession>A0A183A0B9</accession>
<evidence type="ECO:0000313" key="2">
    <source>
        <dbReference type="Proteomes" id="UP000272942"/>
    </source>
</evidence>
<proteinExistence type="predicted"/>
<dbReference type="WBParaSite" id="ECPE_0000040401-mRNA-1">
    <property type="protein sequence ID" value="ECPE_0000040401-mRNA-1"/>
    <property type="gene ID" value="ECPE_0000040401"/>
</dbReference>
<evidence type="ECO:0000313" key="1">
    <source>
        <dbReference type="EMBL" id="VDP22282.1"/>
    </source>
</evidence>
<sequence length="245" mass="28097">MASRAGSKIPKPIARELKDSKLPCPSPSNSEGVVDNIVRKILASNALNLNLTPPLPSPEKFIAGCNYPRWELQARAYIRRFPKEEQSVALLGLLTRDAADRAFQANVFDGDDLEVTFAQLRELLDTPLHPVEYQTQFHEARQEMGETTEAYAYRMRQLVTKAFPRDTSEWQEHRAMERFVEGVANPFVKKRLITKPQESFNETVSLARVTEKLQRAVQKPDAQCWATFQQQPPQRTNPWASRLYR</sequence>
<reference evidence="3" key="1">
    <citation type="submission" date="2016-06" db="UniProtKB">
        <authorList>
            <consortium name="WormBaseParasite"/>
        </authorList>
    </citation>
    <scope>IDENTIFICATION</scope>
</reference>